<feature type="active site" description="Charge relay system" evidence="11 12">
    <location>
        <position position="2187"/>
    </location>
</feature>
<dbReference type="SMART" id="SM00261">
    <property type="entry name" value="FU"/>
    <property type="match status" value="2"/>
</dbReference>
<dbReference type="PROSITE" id="PS51892">
    <property type="entry name" value="SUBTILASE"/>
    <property type="match status" value="1"/>
</dbReference>
<comment type="subcellular location">
    <subcellularLocation>
        <location evidence="1">Endomembrane system</location>
    </subcellularLocation>
</comment>
<keyword evidence="9" id="KW-0865">Zymogen</keyword>
<dbReference type="GO" id="GO:0016486">
    <property type="term" value="P:peptide hormone processing"/>
    <property type="evidence" value="ECO:0007669"/>
    <property type="project" value="TreeGrafter"/>
</dbReference>
<dbReference type="CDD" id="cd00064">
    <property type="entry name" value="FU"/>
    <property type="match status" value="1"/>
</dbReference>
<dbReference type="Proteomes" id="UP001187415">
    <property type="component" value="Unassembled WGS sequence"/>
</dbReference>
<dbReference type="GO" id="GO:0005802">
    <property type="term" value="C:trans-Golgi network"/>
    <property type="evidence" value="ECO:0007669"/>
    <property type="project" value="TreeGrafter"/>
</dbReference>
<evidence type="ECO:0000256" key="7">
    <source>
        <dbReference type="ARBA" id="ARBA00022825"/>
    </source>
</evidence>
<proteinExistence type="inferred from homology"/>
<feature type="active site" description="Charge relay system" evidence="11 12">
    <location>
        <position position="2361"/>
    </location>
</feature>
<evidence type="ECO:0000256" key="12">
    <source>
        <dbReference type="PROSITE-ProRule" id="PRU01240"/>
    </source>
</evidence>
<dbReference type="SUPFAM" id="SSF52743">
    <property type="entry name" value="Subtilisin-like"/>
    <property type="match status" value="1"/>
</dbReference>
<evidence type="ECO:0000256" key="4">
    <source>
        <dbReference type="ARBA" id="ARBA00022685"/>
    </source>
</evidence>
<evidence type="ECO:0000256" key="15">
    <source>
        <dbReference type="SAM" id="SignalP"/>
    </source>
</evidence>
<name>A0AA88T118_CHASR</name>
<evidence type="ECO:0000256" key="5">
    <source>
        <dbReference type="ARBA" id="ARBA00022729"/>
    </source>
</evidence>
<dbReference type="PRINTS" id="PR00723">
    <property type="entry name" value="SUBTILISIN"/>
</dbReference>
<feature type="domain" description="P/Homo B" evidence="16">
    <location>
        <begin position="2437"/>
        <end position="2569"/>
    </location>
</feature>
<dbReference type="InterPro" id="IPR002884">
    <property type="entry name" value="P_dom"/>
</dbReference>
<sequence length="2794" mass="306468">MATLRFTSLVVCAVLLGHGSPERTGAAKVDRRQAILKEIISKWGKGGGWNPPKAAPESNKDQPAHPWLRGIMGGLKTLGLFPSKNLPSLNKPFDRHRLSGFLYNISLYLQEMGAELDGTLVEPDEEQLWEKVLHFFLQSEEGAVPNQWNGHVPPRPSIKVKEWFLSLRGSPHWDWLLGLLQSLLTLSERQPHRPLLMFLSQNWRTVSAVLEAALQALVSGTYGQASAGLQGFICALKGRSDCAFSVSWLQQLLQFLETRNWKPVVSLHPAGEGGEHSKGSSGFGRLKPFSLLPEAMRQNGLFGNASVEEAEAGPDSMQSLLLQALSRSGGGERGGQLAQKNLALVQSLDGLRRGLLHRVGSSVYGNLRRKVSRVTMALLDDVSSLVDVPQPNAQGRCSIGDLRQLILWGIRHNVTWNTQALGVSSHGLPSSFPFLSCPSSSDGDEPTNASPKTVFSSRTFKRKPLQGHSTTPPGSQPDQPHRARMRASNDQVKEMEYFTSTEILEAACNESIPGLSGVSNFTVFLYCKLFQGENGSVNPTEAQAGLDLHSTCSDAAWYLSAAEEDFLWVHVCSEFFAHEFNSTVCANSSFWLQRAHQVAVTKNYHLFNQTSIDDLCVHLSGEPMGSPGLSENCLAQLGGRSLSAQAFRHCFLPNNSVLISALCGKDSPDSSRSLSEGSWAAAYCSKTLNVSHADTAEGTCQYTEWALHQFTNSSLLELCAQTHGLREYICLNATLYRQLLGALPQIADVCADLQAELESRKCLLQRFFDMLPAPYELDTSQLCVDPGPLLADFFHKLSVCEVEGGEREGFLVVLGYVLRVLDFMVGLSAGLDEGEREARQGLGQAILLSSLLDNTSWASLQPEASISVLHTVGVFLRREQNATLKEDLLSCFSPVLWDLIQQDDNSSALRVLLQEYLQMPKDSIRTIVMSAEKDAVKRFISHMHHSWDQLQVEPSQASQKELQAMETMTAAFIHKFPRVTPELFVDLSQFIPFMSVSDIMSFPASLIVNDSVLMAIRDHSSGMKSLQKKAFIKRLLQASVVGDVPTWPPYFLRSILPLLPYLPVSHFQQLTSQQLAPLLELLGNSSLDGVRGRHVLRTLFSKKKNLTSDDILRLGALACYLDPVDLGLYLQDSAVSSAVWQQLALCTSKGFISASGRLSTWLVPAVQALNVSSMSPPELSALRGLLPELGASFLLSLPPQQLLEVVSQPGLHSYSPAQAFQMLSKISKDINLTMDKLCSLKPLHSGLSPAVLRGLQWPEISETAHCQCWRTLLTELKPGQKAMMFTAVQEALHGDLRNITEQVNCLSPLVPLRMQIEAASREAILRDISLYRDARWSPQQAQFLFRTIHEFRNITIKSLRTLGHIAGGMSCDVLRLWSNNSDFAELLQFVSELPGGTRPALRKCIVEELRKQPDLDLNIFSPGFAVTLPVTMIEKLTNASFRAVLDHIQAHFTNFLRLPHYKQTNLAEMAVAELGSLRAKEEIDGTVLDVLGPLLPFLDRDSLALVDRGALGLRLEEMRGFCIPKEALRDVSALLTQKDLFGEPSKWKTGDVEHLGRLVFSLSTKQINSIPLTALNKDTVEQVLVGQRHWEDGVLGGVCKSQCMDRQRQRQQTQSLLRGIVKARSRRAKMPVPSCADVRGTIPSAWTATQISRMLLDDLKECVEVFGQDALLSSEQRRALWLKLRQSFSPVKELRADQVLALGSVVTELGERELQEANLSDLGVLAHLGTLTDWSPKKMRAVILGVMLKRKQKVEQFTVVDLATFGHLICGLYPSEIKKLSPYNLSVAVLFLREMSLPCTEQQMEALTSRLFRPEAFGPVSAWGPEVFTEIGTLAAGLEDMVLSALLQEQIEGIVPEALALMSPKKMAVVFSAVQLSWLSAEQAWAVTKEQWAELDADQRHAVGLARYEGDVLLELRGRNSAPAALNTHSRTPRCQTTTTAARGAGCKAKLVSGDCPLICLRVHALWTAPTCRRDCSALGEPMASGPPSPSVGHRLRLLELLLGPLLVLLVFGLGSTAGEKVYTNTWAVHIPGGQEEADRIASKYGFINHGHVFGDYYHFRHRSVVKRSLSDHRGTQVLLQKDPKVTWAEQQVSKRRKKRDVFVEPLDPKFVDQWYLYNSNHRDLNATAAWQLGYTGKGVVVSILDDGIEKTHPDLMQNYDPDASYDVNDGDPDPQPRYTQLNDNRHGTRCAGEVAAVANNGICGVGVAYNAKIGGVRMLDGEVTDMVEAQSLSLNPQHIDIYSASWGPEDDGKTVDGPAKLAKEAFLRGVTEGRGGLGSIFVWASGNGGRDKDSCNCDGYTNSIYTLSISSSTQNGNVPWYSEACSSTLATTYSSGNLNEKQIVTTDLKSKCTDSHTGTSASAPLAAGIIALALEANKNLTWRDMQHLVVRTSRPAHLLTNDWRTNGVGRKVSHSYGYGLLDAGAIVELAKVWKNVGPQQKCVITVVSEPRNIGSHLSINKTVDACISTDSYVTSLEHVQARLTLSYNRRGNLAIHLISPAGTRSTLLHPRPRDYSSEGFNDWAFLTTHSWDENPTGKWTLEIENVAGASDYGTLTQFVLELYGTSSSSSSSSDKPQPANVGCKTLDLKQICIECNAGYYLFQQGCVKECPPGYSVGSQPVTYTVGNSIPPASVPACLPCPQPCLTCSSLSPQACLSCLPHSSLDPVSGSCLHLNPNMRESPDSVIPDLGTSHPELNSQLPITIAVLSCIAIIATFAGIFLLLQLRSGALIKLPFLEADGSLGGSFSLRGSRVVSYRGIPTVWGDDGVNTDSENEEYSVQNERTAFVKTQSAL</sequence>
<evidence type="ECO:0000256" key="10">
    <source>
        <dbReference type="ARBA" id="ARBA00023180"/>
    </source>
</evidence>
<keyword evidence="18" id="KW-1185">Reference proteome</keyword>
<dbReference type="InterPro" id="IPR034182">
    <property type="entry name" value="Kexin/furin"/>
</dbReference>
<dbReference type="Pfam" id="PF01483">
    <property type="entry name" value="P_proprotein"/>
    <property type="match status" value="1"/>
</dbReference>
<feature type="compositionally biased region" description="Polar residues" evidence="13">
    <location>
        <begin position="467"/>
        <end position="478"/>
    </location>
</feature>
<feature type="region of interest" description="Disordered" evidence="13">
    <location>
        <begin position="438"/>
        <end position="487"/>
    </location>
</feature>
<dbReference type="SUPFAM" id="SSF57184">
    <property type="entry name" value="Growth factor receptor domain"/>
    <property type="match status" value="1"/>
</dbReference>
<evidence type="ECO:0000256" key="14">
    <source>
        <dbReference type="SAM" id="Phobius"/>
    </source>
</evidence>
<evidence type="ECO:0000256" key="6">
    <source>
        <dbReference type="ARBA" id="ARBA00022801"/>
    </source>
</evidence>
<evidence type="ECO:0000313" key="18">
    <source>
        <dbReference type="Proteomes" id="UP001187415"/>
    </source>
</evidence>
<accession>A0AA88T118</accession>
<dbReference type="InterPro" id="IPR038466">
    <property type="entry name" value="S8_pro-domain_sf"/>
</dbReference>
<reference evidence="17" key="1">
    <citation type="submission" date="2023-07" db="EMBL/GenBank/DDBJ databases">
        <title>Chromosome-level Genome Assembly of Striped Snakehead (Channa striata).</title>
        <authorList>
            <person name="Liu H."/>
        </authorList>
    </citation>
    <scope>NUCLEOTIDE SEQUENCE</scope>
    <source>
        <strain evidence="17">Gz</strain>
        <tissue evidence="17">Muscle</tissue>
    </source>
</reference>
<dbReference type="FunFam" id="3.30.70.850:FF:000001">
    <property type="entry name" value="Proprotein convertase subtilisin/kexin type 5"/>
    <property type="match status" value="1"/>
</dbReference>
<dbReference type="Pfam" id="PF21058">
    <property type="entry name" value="Stereocilin"/>
    <property type="match status" value="1"/>
</dbReference>
<keyword evidence="10" id="KW-0325">Glycoprotein</keyword>
<dbReference type="InterPro" id="IPR015500">
    <property type="entry name" value="Peptidase_S8_subtilisin-rel"/>
</dbReference>
<dbReference type="InterPro" id="IPR006212">
    <property type="entry name" value="Furin_repeat"/>
</dbReference>
<dbReference type="PANTHER" id="PTHR42884:SF32">
    <property type="entry name" value="FURIN (PAIRED BASIC AMINO ACID CLEAVING ENZYME) A"/>
    <property type="match status" value="1"/>
</dbReference>
<evidence type="ECO:0000256" key="9">
    <source>
        <dbReference type="ARBA" id="ARBA00023145"/>
    </source>
</evidence>
<dbReference type="InterPro" id="IPR000209">
    <property type="entry name" value="Peptidase_S8/S53_dom"/>
</dbReference>
<dbReference type="InterPro" id="IPR022398">
    <property type="entry name" value="Peptidase_S8_His-AS"/>
</dbReference>
<dbReference type="InterPro" id="IPR036852">
    <property type="entry name" value="Peptidase_S8/S53_dom_sf"/>
</dbReference>
<dbReference type="PROSITE" id="PS00136">
    <property type="entry name" value="SUBTILASE_ASP"/>
    <property type="match status" value="1"/>
</dbReference>
<keyword evidence="14" id="KW-0812">Transmembrane</keyword>
<dbReference type="PANTHER" id="PTHR42884">
    <property type="entry name" value="PROPROTEIN CONVERTASE SUBTILISIN/KEXIN-RELATED"/>
    <property type="match status" value="1"/>
</dbReference>
<evidence type="ECO:0000256" key="2">
    <source>
        <dbReference type="ARBA" id="ARBA00005325"/>
    </source>
</evidence>
<dbReference type="InterPro" id="IPR048992">
    <property type="entry name" value="Stereocilin_LRR"/>
</dbReference>
<keyword evidence="4" id="KW-0165">Cleavage on pair of basic residues</keyword>
<evidence type="ECO:0000256" key="8">
    <source>
        <dbReference type="ARBA" id="ARBA00023136"/>
    </source>
</evidence>
<comment type="similarity">
    <text evidence="2">Belongs to the peptidase S8 family. Furin subfamily.</text>
</comment>
<dbReference type="InterPro" id="IPR032815">
    <property type="entry name" value="S8_pro-domain"/>
</dbReference>
<evidence type="ECO:0000259" key="16">
    <source>
        <dbReference type="PROSITE" id="PS51829"/>
    </source>
</evidence>
<organism evidence="17 18">
    <name type="scientific">Channa striata</name>
    <name type="common">Snakehead murrel</name>
    <name type="synonym">Ophicephalus striatus</name>
    <dbReference type="NCBI Taxonomy" id="64152"/>
    <lineage>
        <taxon>Eukaryota</taxon>
        <taxon>Metazoa</taxon>
        <taxon>Chordata</taxon>
        <taxon>Craniata</taxon>
        <taxon>Vertebrata</taxon>
        <taxon>Euteleostomi</taxon>
        <taxon>Actinopterygii</taxon>
        <taxon>Neopterygii</taxon>
        <taxon>Teleostei</taxon>
        <taxon>Neoteleostei</taxon>
        <taxon>Acanthomorphata</taxon>
        <taxon>Anabantaria</taxon>
        <taxon>Anabantiformes</taxon>
        <taxon>Channoidei</taxon>
        <taxon>Channidae</taxon>
        <taxon>Channa</taxon>
    </lineage>
</organism>
<evidence type="ECO:0000256" key="13">
    <source>
        <dbReference type="SAM" id="MobiDB-lite"/>
    </source>
</evidence>
<evidence type="ECO:0000313" key="17">
    <source>
        <dbReference type="EMBL" id="KAK2854089.1"/>
    </source>
</evidence>
<dbReference type="CDD" id="cd04059">
    <property type="entry name" value="Peptidases_S8_Protein_convertases_Kexins_Furin-like"/>
    <property type="match status" value="1"/>
</dbReference>
<dbReference type="PROSITE" id="PS00138">
    <property type="entry name" value="SUBTILASE_SER"/>
    <property type="match status" value="1"/>
</dbReference>
<dbReference type="EMBL" id="JAUPFM010000004">
    <property type="protein sequence ID" value="KAK2854089.1"/>
    <property type="molecule type" value="Genomic_DNA"/>
</dbReference>
<dbReference type="Pfam" id="PF00082">
    <property type="entry name" value="Peptidase_S8"/>
    <property type="match status" value="1"/>
</dbReference>
<dbReference type="FunFam" id="2.60.120.260:FF:000034">
    <property type="entry name" value="furin isoform X2"/>
    <property type="match status" value="1"/>
</dbReference>
<comment type="caution">
    <text evidence="17">The sequence shown here is derived from an EMBL/GenBank/DDBJ whole genome shotgun (WGS) entry which is preliminary data.</text>
</comment>
<dbReference type="Gene3D" id="2.10.220.10">
    <property type="entry name" value="Hormone Receptor, Insulin-like Growth Factor Receptor 1, Chain A, domain 2"/>
    <property type="match status" value="1"/>
</dbReference>
<feature type="chain" id="PRO_5041690990" description="P/Homo B domain-containing protein" evidence="15">
    <location>
        <begin position="22"/>
        <end position="2794"/>
    </location>
</feature>
<dbReference type="InterPro" id="IPR009030">
    <property type="entry name" value="Growth_fac_rcpt_cys_sf"/>
</dbReference>
<dbReference type="Pfam" id="PF16470">
    <property type="entry name" value="S8_pro-domain"/>
    <property type="match status" value="1"/>
</dbReference>
<evidence type="ECO:0000256" key="1">
    <source>
        <dbReference type="ARBA" id="ARBA00004308"/>
    </source>
</evidence>
<keyword evidence="5 15" id="KW-0732">Signal</keyword>
<dbReference type="InterPro" id="IPR023827">
    <property type="entry name" value="Peptidase_S8_Asp-AS"/>
</dbReference>
<dbReference type="SUPFAM" id="SSF49785">
    <property type="entry name" value="Galactose-binding domain-like"/>
    <property type="match status" value="1"/>
</dbReference>
<keyword evidence="8 14" id="KW-0472">Membrane</keyword>
<feature type="compositionally biased region" description="Polar residues" evidence="13">
    <location>
        <begin position="447"/>
        <end position="458"/>
    </location>
</feature>
<keyword evidence="7 12" id="KW-0720">Serine protease</keyword>
<keyword evidence="14" id="KW-1133">Transmembrane helix</keyword>
<keyword evidence="6 12" id="KW-0378">Hydrolase</keyword>
<dbReference type="GO" id="GO:0004252">
    <property type="term" value="F:serine-type endopeptidase activity"/>
    <property type="evidence" value="ECO:0007669"/>
    <property type="project" value="UniProtKB-UniRule"/>
</dbReference>
<dbReference type="Gene3D" id="2.60.120.260">
    <property type="entry name" value="Galactose-binding domain-like"/>
    <property type="match status" value="1"/>
</dbReference>
<feature type="transmembrane region" description="Helical" evidence="14">
    <location>
        <begin position="2703"/>
        <end position="2724"/>
    </location>
</feature>
<keyword evidence="3 12" id="KW-0645">Protease</keyword>
<dbReference type="PROSITE" id="PS51829">
    <property type="entry name" value="P_HOMO_B"/>
    <property type="match status" value="1"/>
</dbReference>
<dbReference type="InterPro" id="IPR008979">
    <property type="entry name" value="Galactose-bd-like_sf"/>
</dbReference>
<evidence type="ECO:0000256" key="3">
    <source>
        <dbReference type="ARBA" id="ARBA00022670"/>
    </source>
</evidence>
<dbReference type="Gene3D" id="3.40.50.200">
    <property type="entry name" value="Peptidase S8/S53 domain"/>
    <property type="match status" value="1"/>
</dbReference>
<dbReference type="InterPro" id="IPR023828">
    <property type="entry name" value="Peptidase_S8_Ser-AS"/>
</dbReference>
<dbReference type="Gene3D" id="3.30.70.850">
    <property type="entry name" value="Peptidase S8, pro-domain"/>
    <property type="match status" value="1"/>
</dbReference>
<evidence type="ECO:0000256" key="11">
    <source>
        <dbReference type="PIRSR" id="PIRSR615500-1"/>
    </source>
</evidence>
<dbReference type="FunFam" id="3.40.50.200:FF:000001">
    <property type="entry name" value="Furin 2, isoform B"/>
    <property type="match status" value="1"/>
</dbReference>
<protein>
    <recommendedName>
        <fullName evidence="16">P/Homo B domain-containing protein</fullName>
    </recommendedName>
</protein>
<feature type="region of interest" description="Disordered" evidence="13">
    <location>
        <begin position="46"/>
        <end position="66"/>
    </location>
</feature>
<feature type="active site" description="Charge relay system" evidence="11 12">
    <location>
        <position position="2146"/>
    </location>
</feature>
<gene>
    <name evidence="17" type="ORF">Q5P01_006750</name>
</gene>
<feature type="signal peptide" evidence="15">
    <location>
        <begin position="1"/>
        <end position="21"/>
    </location>
</feature>
<dbReference type="PROSITE" id="PS00137">
    <property type="entry name" value="SUBTILASE_HIS"/>
    <property type="match status" value="1"/>
</dbReference>
<dbReference type="GO" id="GO:0000139">
    <property type="term" value="C:Golgi membrane"/>
    <property type="evidence" value="ECO:0007669"/>
    <property type="project" value="TreeGrafter"/>
</dbReference>
<dbReference type="SUPFAM" id="SSF54897">
    <property type="entry name" value="Protease propeptides/inhibitors"/>
    <property type="match status" value="1"/>
</dbReference>